<dbReference type="SUPFAM" id="SSF143800">
    <property type="entry name" value="L28p-like"/>
    <property type="match status" value="1"/>
</dbReference>
<evidence type="ECO:0000256" key="4">
    <source>
        <dbReference type="SAM" id="MobiDB-lite"/>
    </source>
</evidence>
<keyword evidence="1 3" id="KW-0689">Ribosomal protein</keyword>
<dbReference type="EMBL" id="LBZM01000011">
    <property type="protein sequence ID" value="KKR72128.1"/>
    <property type="molecule type" value="Genomic_DNA"/>
</dbReference>
<organism evidence="5 6">
    <name type="scientific">Candidatus Roizmanbacteria bacterium GW2011_GWB1_40_7</name>
    <dbReference type="NCBI Taxonomy" id="1618482"/>
    <lineage>
        <taxon>Bacteria</taxon>
        <taxon>Candidatus Roizmaniibacteriota</taxon>
    </lineage>
</organism>
<evidence type="ECO:0000313" key="5">
    <source>
        <dbReference type="EMBL" id="KKR72128.1"/>
    </source>
</evidence>
<dbReference type="InterPro" id="IPR002150">
    <property type="entry name" value="Ribosomal_bL31"/>
</dbReference>
<dbReference type="InterPro" id="IPR042105">
    <property type="entry name" value="Ribosomal_bL31_sf"/>
</dbReference>
<feature type="compositionally biased region" description="Basic and acidic residues" evidence="4">
    <location>
        <begin position="55"/>
        <end position="68"/>
    </location>
</feature>
<evidence type="ECO:0000313" key="6">
    <source>
        <dbReference type="Proteomes" id="UP000034664"/>
    </source>
</evidence>
<dbReference type="Proteomes" id="UP000034664">
    <property type="component" value="Unassembled WGS sequence"/>
</dbReference>
<accession>A0A0G0T547</accession>
<evidence type="ECO:0000256" key="3">
    <source>
        <dbReference type="RuleBase" id="RU000564"/>
    </source>
</evidence>
<evidence type="ECO:0000256" key="2">
    <source>
        <dbReference type="ARBA" id="ARBA00023274"/>
    </source>
</evidence>
<reference evidence="5 6" key="1">
    <citation type="journal article" date="2015" name="Nature">
        <title>rRNA introns, odd ribosomes, and small enigmatic genomes across a large radiation of phyla.</title>
        <authorList>
            <person name="Brown C.T."/>
            <person name="Hug L.A."/>
            <person name="Thomas B.C."/>
            <person name="Sharon I."/>
            <person name="Castelle C.J."/>
            <person name="Singh A."/>
            <person name="Wilkins M.J."/>
            <person name="Williams K.H."/>
            <person name="Banfield J.F."/>
        </authorList>
    </citation>
    <scope>NUCLEOTIDE SEQUENCE [LARGE SCALE GENOMIC DNA]</scope>
</reference>
<comment type="similarity">
    <text evidence="3">Belongs to the bacterial ribosomal protein bL31 family.</text>
</comment>
<dbReference type="InterPro" id="IPR034704">
    <property type="entry name" value="Ribosomal_bL28/bL31-like_sf"/>
</dbReference>
<dbReference type="Gene3D" id="4.10.830.30">
    <property type="entry name" value="Ribosomal protein L31"/>
    <property type="match status" value="1"/>
</dbReference>
<gene>
    <name evidence="5" type="ORF">UU14_C0011G0018</name>
</gene>
<dbReference type="GO" id="GO:0006412">
    <property type="term" value="P:translation"/>
    <property type="evidence" value="ECO:0007669"/>
    <property type="project" value="InterPro"/>
</dbReference>
<proteinExistence type="inferred from homology"/>
<evidence type="ECO:0000256" key="1">
    <source>
        <dbReference type="ARBA" id="ARBA00022980"/>
    </source>
</evidence>
<dbReference type="GO" id="GO:0005840">
    <property type="term" value="C:ribosome"/>
    <property type="evidence" value="ECO:0007669"/>
    <property type="project" value="UniProtKB-KW"/>
</dbReference>
<protein>
    <recommendedName>
        <fullName evidence="3">50S ribosomal protein L31</fullName>
    </recommendedName>
</protein>
<dbReference type="NCBIfam" id="TIGR00105">
    <property type="entry name" value="L31"/>
    <property type="match status" value="1"/>
</dbReference>
<name>A0A0G0T547_9BACT</name>
<sequence length="74" mass="8856">MQEIRLEVCDKCHPLYTGKMKFLDTKGRVEKFQEKQKRAVKVQIVLAQKKQQKIEQRKREENAPKTLREMLLGK</sequence>
<keyword evidence="2 3" id="KW-0687">Ribonucleoprotein</keyword>
<dbReference type="PRINTS" id="PR01249">
    <property type="entry name" value="RIBOSOMALL31"/>
</dbReference>
<feature type="region of interest" description="Disordered" evidence="4">
    <location>
        <begin position="55"/>
        <end position="74"/>
    </location>
</feature>
<dbReference type="GO" id="GO:0003735">
    <property type="term" value="F:structural constituent of ribosome"/>
    <property type="evidence" value="ECO:0007669"/>
    <property type="project" value="InterPro"/>
</dbReference>
<dbReference type="AlphaFoldDB" id="A0A0G0T547"/>
<dbReference type="Pfam" id="PF01197">
    <property type="entry name" value="Ribosomal_L31"/>
    <property type="match status" value="1"/>
</dbReference>
<dbReference type="GO" id="GO:1990904">
    <property type="term" value="C:ribonucleoprotein complex"/>
    <property type="evidence" value="ECO:0007669"/>
    <property type="project" value="UniProtKB-KW"/>
</dbReference>
<comment type="caution">
    <text evidence="5">The sequence shown here is derived from an EMBL/GenBank/DDBJ whole genome shotgun (WGS) entry which is preliminary data.</text>
</comment>